<accession>A0A081CT72</accession>
<dbReference type="eggNOG" id="ENOG502ZAG3">
    <property type="taxonomic scope" value="Bacteria"/>
</dbReference>
<dbReference type="EMBL" id="BBJU01000007">
    <property type="protein sequence ID" value="GAK69868.1"/>
    <property type="molecule type" value="Genomic_DNA"/>
</dbReference>
<gene>
    <name evidence="1" type="ORF">RRU01S_07_03930</name>
</gene>
<dbReference type="RefSeq" id="WP_045229404.1">
    <property type="nucleotide sequence ID" value="NZ_BBJU01000007.1"/>
</dbReference>
<sequence length="362" mass="39395">MTSEPATKVRPTEPADVTQIADLFSSVFRTRSKPNKAELAAYLSQLMFSHPNYTPENGSIVSVDGAGRLKSTLIILPISYRIGDEPVTARLACAFMAANDANPRSIAALIFQLRPRGHQISFSDSAAPVSVSHLKAIGGTELPVQGLRWYKIFKPLPSAVNYVRRRISQKYPKLLHPGSLPVPIAIAPTVLSSGYSVASADKAVYAQYANQFLSHCTVAPIYSAEHLDWTITASCDADGRGRLVLAQVQDENGDLCGLFSFVGARGGEVQVLDLLWKTGQQDSVVDAVFESLKAAGFSFVSAQLRPEIIPALSRHKDIWYRHVTGVSATSRSPEFRQAMQNGQAYIGGVAGESWSRLVHDFY</sequence>
<evidence type="ECO:0000313" key="1">
    <source>
        <dbReference type="EMBL" id="GAK69868.1"/>
    </source>
</evidence>
<protein>
    <submittedName>
        <fullName evidence="1">Uncharacterized protein</fullName>
    </submittedName>
</protein>
<dbReference type="Proteomes" id="UP000028701">
    <property type="component" value="Unassembled WGS sequence"/>
</dbReference>
<dbReference type="AlphaFoldDB" id="A0A081CT72"/>
<evidence type="ECO:0000313" key="2">
    <source>
        <dbReference type="Proteomes" id="UP000028701"/>
    </source>
</evidence>
<comment type="caution">
    <text evidence="1">The sequence shown here is derived from an EMBL/GenBank/DDBJ whole genome shotgun (WGS) entry which is preliminary data.</text>
</comment>
<name>A0A081CT72_9HYPH</name>
<organism evidence="1 2">
    <name type="scientific">Agrobacterium rubi TR3 = NBRC 13261</name>
    <dbReference type="NCBI Taxonomy" id="1368415"/>
    <lineage>
        <taxon>Bacteria</taxon>
        <taxon>Pseudomonadati</taxon>
        <taxon>Pseudomonadota</taxon>
        <taxon>Alphaproteobacteria</taxon>
        <taxon>Hyphomicrobiales</taxon>
        <taxon>Rhizobiaceae</taxon>
        <taxon>Rhizobium/Agrobacterium group</taxon>
        <taxon>Agrobacterium</taxon>
    </lineage>
</organism>
<proteinExistence type="predicted"/>
<reference evidence="1 2" key="1">
    <citation type="submission" date="2014-08" db="EMBL/GenBank/DDBJ databases">
        <title>Whole genome shotgun sequence of Rhizobium rubi NBRC 13261.</title>
        <authorList>
            <person name="Katano-Makiyama Y."/>
            <person name="Hosoyama A."/>
            <person name="Hashimoto M."/>
            <person name="Hosoyama Y."/>
            <person name="Noguchi M."/>
            <person name="Tsuchikane K."/>
            <person name="Uohara A."/>
            <person name="Ohji S."/>
            <person name="Ichikawa N."/>
            <person name="Kimura A."/>
            <person name="Yamazoe A."/>
            <person name="Fujita N."/>
        </authorList>
    </citation>
    <scope>NUCLEOTIDE SEQUENCE [LARGE SCALE GENOMIC DNA]</scope>
    <source>
        <strain evidence="1 2">NBRC 13261</strain>
    </source>
</reference>
<dbReference type="OrthoDB" id="3658990at2"/>